<feature type="region of interest" description="Disordered" evidence="8">
    <location>
        <begin position="40"/>
        <end position="78"/>
    </location>
</feature>
<dbReference type="PANTHER" id="PTHR17613">
    <property type="entry name" value="CEREBRAL PROTEIN-11-RELATED"/>
    <property type="match status" value="1"/>
</dbReference>
<feature type="transmembrane region" description="Helical" evidence="9">
    <location>
        <begin position="403"/>
        <end position="422"/>
    </location>
</feature>
<evidence type="ECO:0000256" key="7">
    <source>
        <dbReference type="SAM" id="Coils"/>
    </source>
</evidence>
<proteinExistence type="inferred from homology"/>
<feature type="coiled-coil region" evidence="7">
    <location>
        <begin position="279"/>
        <end position="306"/>
    </location>
</feature>
<organism evidence="10 11">
    <name type="scientific">Geotrypetes seraphini</name>
    <name type="common">Gaboon caecilian</name>
    <name type="synonym">Caecilia seraphini</name>
    <dbReference type="NCBI Taxonomy" id="260995"/>
    <lineage>
        <taxon>Eukaryota</taxon>
        <taxon>Metazoa</taxon>
        <taxon>Chordata</taxon>
        <taxon>Craniata</taxon>
        <taxon>Vertebrata</taxon>
        <taxon>Euteleostomi</taxon>
        <taxon>Amphibia</taxon>
        <taxon>Gymnophiona</taxon>
        <taxon>Geotrypetes</taxon>
    </lineage>
</organism>
<evidence type="ECO:0000256" key="2">
    <source>
        <dbReference type="ARBA" id="ARBA00008108"/>
    </source>
</evidence>
<name>A0A6P8PRR4_GEOSA</name>
<evidence type="ECO:0000256" key="6">
    <source>
        <dbReference type="ARBA" id="ARBA00023136"/>
    </source>
</evidence>
<keyword evidence="5 7" id="KW-0175">Coiled coil</keyword>
<dbReference type="InParanoid" id="A0A6P8PRR4"/>
<evidence type="ECO:0000313" key="10">
    <source>
        <dbReference type="Proteomes" id="UP000515159"/>
    </source>
</evidence>
<dbReference type="GO" id="GO:0012505">
    <property type="term" value="C:endomembrane system"/>
    <property type="evidence" value="ECO:0007669"/>
    <property type="project" value="TreeGrafter"/>
</dbReference>
<comment type="similarity">
    <text evidence="2">Belongs to the TEX28 family.</text>
</comment>
<feature type="transmembrane region" description="Helical" evidence="9">
    <location>
        <begin position="373"/>
        <end position="396"/>
    </location>
</feature>
<accession>A0A6P8PRR4</accession>
<evidence type="ECO:0000256" key="9">
    <source>
        <dbReference type="SAM" id="Phobius"/>
    </source>
</evidence>
<dbReference type="KEGG" id="gsh:117349184"/>
<keyword evidence="10" id="KW-1185">Reference proteome</keyword>
<dbReference type="CTD" id="1527"/>
<dbReference type="GO" id="GO:0016020">
    <property type="term" value="C:membrane"/>
    <property type="evidence" value="ECO:0007669"/>
    <property type="project" value="UniProtKB-SubCell"/>
</dbReference>
<evidence type="ECO:0000256" key="5">
    <source>
        <dbReference type="ARBA" id="ARBA00023054"/>
    </source>
</evidence>
<dbReference type="PANTHER" id="PTHR17613:SF10">
    <property type="entry name" value="TESTIS-SPECIFIC PROTEIN TEX28"/>
    <property type="match status" value="1"/>
</dbReference>
<reference evidence="11" key="1">
    <citation type="submission" date="2025-08" db="UniProtKB">
        <authorList>
            <consortium name="RefSeq"/>
        </authorList>
    </citation>
    <scope>IDENTIFICATION</scope>
</reference>
<evidence type="ECO:0000256" key="4">
    <source>
        <dbReference type="ARBA" id="ARBA00022989"/>
    </source>
</evidence>
<dbReference type="Pfam" id="PF10267">
    <property type="entry name" value="Tmemb_cc2"/>
    <property type="match status" value="2"/>
</dbReference>
<evidence type="ECO:0000256" key="3">
    <source>
        <dbReference type="ARBA" id="ARBA00022692"/>
    </source>
</evidence>
<dbReference type="InterPro" id="IPR019394">
    <property type="entry name" value="TEX28/TMCC"/>
</dbReference>
<evidence type="ECO:0000256" key="8">
    <source>
        <dbReference type="SAM" id="MobiDB-lite"/>
    </source>
</evidence>
<keyword evidence="3 9" id="KW-0812">Transmembrane</keyword>
<dbReference type="GeneID" id="117349184"/>
<evidence type="ECO:0000313" key="11">
    <source>
        <dbReference type="RefSeq" id="XP_033778216.1"/>
    </source>
</evidence>
<comment type="subcellular location">
    <subcellularLocation>
        <location evidence="1">Membrane</location>
    </subcellularLocation>
</comment>
<dbReference type="OrthoDB" id="9047689at2759"/>
<keyword evidence="4 9" id="KW-1133">Transmembrane helix</keyword>
<feature type="compositionally biased region" description="Low complexity" evidence="8">
    <location>
        <begin position="67"/>
        <end position="76"/>
    </location>
</feature>
<gene>
    <name evidence="11" type="primary">TEX28</name>
</gene>
<dbReference type="Proteomes" id="UP000515159">
    <property type="component" value="Chromosome 1"/>
</dbReference>
<sequence>MMPLGLGPAVTTSPTLRVTSLAHSPSWPLQLCKAIVQKSRPGGCSHHRVDSIKSNSWPLSSHDDPSKSASSSAEKSLTLDHLSQAQANNRALRAHFRQKVLQLSEQLRVQQTNREKNLAEYLKLASKIDQHHAAQAWLAFDRRNQRASSVIGQLQRRLQNCQSRLQELEHSRQLGNQTLTQEMQALLKSQQSTSGTILPLSPSSIMTEDIHLRSTEFRDSTTNLPESSSPNGIFSTIDTPEWEYLSSNAMMDEVAEIKSSSCDLKREQKILEQRYLTDYRLLQDSLKKEQHRHQQLKLKVNDLLELHHTETLDLDQEFTNIEEKMVYQTNEQTKEIMEMLDSYQARITKLEQQQSTSLDSSERLSTRRLLSKLIKLLFAILTILVICVSTMSACIFPLVKTRLRIGITLATLVLWAVLWYHWDYVLQVLWDSWFIT</sequence>
<dbReference type="RefSeq" id="XP_033778216.1">
    <property type="nucleotide sequence ID" value="XM_033922325.1"/>
</dbReference>
<protein>
    <submittedName>
        <fullName evidence="11">Testis-specific protein TEX28</fullName>
    </submittedName>
</protein>
<dbReference type="FunCoup" id="A0A6P8PRR4">
    <property type="interactions" value="40"/>
</dbReference>
<keyword evidence="6 9" id="KW-0472">Membrane</keyword>
<evidence type="ECO:0000256" key="1">
    <source>
        <dbReference type="ARBA" id="ARBA00004370"/>
    </source>
</evidence>
<dbReference type="AlphaFoldDB" id="A0A6P8PRR4"/>